<sequence length="52" mass="5740">MPEQPEEPLTSLAAEAVMHHEIYDSYVRAGFSEPQALELLKTIIVTIIGKTA</sequence>
<proteinExistence type="predicted"/>
<evidence type="ECO:0008006" key="3">
    <source>
        <dbReference type="Google" id="ProtNLM"/>
    </source>
</evidence>
<protein>
    <recommendedName>
        <fullName evidence="3">TetR family transcriptional regulator</fullName>
    </recommendedName>
</protein>
<reference evidence="1 2" key="1">
    <citation type="submission" date="2021-01" db="EMBL/GenBank/DDBJ databases">
        <title>Streptomyces acididurans sp. nov., isolated from a peat swamp forest soil.</title>
        <authorList>
            <person name="Chantavorakit T."/>
            <person name="Duangmal K."/>
        </authorList>
    </citation>
    <scope>NUCLEOTIDE SEQUENCE [LARGE SCALE GENOMIC DNA]</scope>
    <source>
        <strain evidence="1 2">KK5PA1</strain>
    </source>
</reference>
<gene>
    <name evidence="1" type="ORF">ITX44_36510</name>
</gene>
<evidence type="ECO:0000313" key="2">
    <source>
        <dbReference type="Proteomes" id="UP000749040"/>
    </source>
</evidence>
<keyword evidence="2" id="KW-1185">Reference proteome</keyword>
<dbReference type="RefSeq" id="WP_205363550.1">
    <property type="nucleotide sequence ID" value="NZ_JADKYB010000030.1"/>
</dbReference>
<dbReference type="Proteomes" id="UP000749040">
    <property type="component" value="Unassembled WGS sequence"/>
</dbReference>
<organism evidence="1 2">
    <name type="scientific">Actinacidiphila acididurans</name>
    <dbReference type="NCBI Taxonomy" id="2784346"/>
    <lineage>
        <taxon>Bacteria</taxon>
        <taxon>Bacillati</taxon>
        <taxon>Actinomycetota</taxon>
        <taxon>Actinomycetes</taxon>
        <taxon>Kitasatosporales</taxon>
        <taxon>Streptomycetaceae</taxon>
        <taxon>Actinacidiphila</taxon>
    </lineage>
</organism>
<name>A0ABS2U5H2_9ACTN</name>
<dbReference type="EMBL" id="JADKYB010000030">
    <property type="protein sequence ID" value="MBM9509966.1"/>
    <property type="molecule type" value="Genomic_DNA"/>
</dbReference>
<comment type="caution">
    <text evidence="1">The sequence shown here is derived from an EMBL/GenBank/DDBJ whole genome shotgun (WGS) entry which is preliminary data.</text>
</comment>
<evidence type="ECO:0000313" key="1">
    <source>
        <dbReference type="EMBL" id="MBM9509966.1"/>
    </source>
</evidence>
<accession>A0ABS2U5H2</accession>